<dbReference type="RefSeq" id="WP_204041864.1">
    <property type="nucleotide sequence ID" value="NZ_BOOA01000025.1"/>
</dbReference>
<gene>
    <name evidence="2" type="ORF">Aph01nite_34470</name>
</gene>
<keyword evidence="1" id="KW-0812">Transmembrane</keyword>
<name>A0A919QF67_9ACTN</name>
<sequence length="1065" mass="110263">MPEGFKIADAWVDIHARGHEDVGREVRDEIRGDRNFQQAGTTAGAEFGAGFTRSADGRLRDARGRFAAAHREMGRDSGQEFGRGLGDGIDRQRGRLLARLGDLGSGLGRSLIGGLTGSLAGLGGVLTGSLKLTTLAGGVAAIGAAAASAAGFVTLFVAELMPLLGITAALPGLALSAAAAISVWKLATGGLGEAMAAARSGNLEALAAAVSKLSDSGRAFINEYDALIPRIHEFKAAAQDAFLSQINGQLARWLTALSALQPAIAALGQEFGGLVRRFLDFGTAPGTIGQVNAVLGDTRTLVAAVGAALTPLLTGFTDLGVAGSSWLASFAPGLQNMLTTFGEWMSQIAASGQATAWMNSAVDVLKQVGAVLGDIGGIGASVFKAMETAGGSALGVVGQLLDGVNQFLASAEGQTALVEIFGALGAAGRAFMPVLKDVFGALGQLAPTVAGLAEVVGPVLSGAVQAVTPALQALGPGIAAVFGALGVTVRQLADSGALTTMAEAFGALLIALAPLLPALAQVLIPVLNGLAVLTRDVVAPALSTLVGWIRQGVDWLTGKGLSEDSWLGRMIANIRDTVLPIASKAFETVKTIFTDVVAWFTDNQETVSGWGEKLGSIFSKIGEIVTSVFELIGAVWNRIGQPLLDAVGGIFGGILDVVDGILTAIGGVFDVFIGIFTGDWSKAWEGVKKIFSGVWDALKGLFTTAWEALKGVVNVALAAFGTTWEKVWNGIKDFFTDTWDKITGAIGRAKDFAVEKFTQLLTWIKELPGKVLTAIGDLGALLVDTGKNLVTGLWNGILGAWDWFKTKIGEFFGALLPDWAKDLLGIASPSTVFAEMGGQIPAGLVQGIQGQAGQVAAAAAQMAEAAMRGAQAAGEGLVAVLRQLADGLPVIARAITSVFSGVLDWLNAAVTAVSRAAHVIGQNLIIGFWNGMNSQFDWLRSAIHNFFSAIMPQWVRDALGIRSPSVLFAEKVGRWIPPGVAKGISDNSAVVRSAGRDMVEQAMAGAAAVMSGAGPVAGATAAGARTVNIDRIEIRGVWDFTDPIAARNIVRWLREELRRMEAEYG</sequence>
<feature type="transmembrane region" description="Helical" evidence="1">
    <location>
        <begin position="505"/>
        <end position="527"/>
    </location>
</feature>
<reference evidence="2" key="1">
    <citation type="submission" date="2021-01" db="EMBL/GenBank/DDBJ databases">
        <title>Whole genome shotgun sequence of Acrocarpospora phusangensis NBRC 108782.</title>
        <authorList>
            <person name="Komaki H."/>
            <person name="Tamura T."/>
        </authorList>
    </citation>
    <scope>NUCLEOTIDE SEQUENCE</scope>
    <source>
        <strain evidence="2">NBRC 108782</strain>
    </source>
</reference>
<comment type="caution">
    <text evidence="2">The sequence shown here is derived from an EMBL/GenBank/DDBJ whole genome shotgun (WGS) entry which is preliminary data.</text>
</comment>
<dbReference type="EMBL" id="BOOA01000025">
    <property type="protein sequence ID" value="GIH25137.1"/>
    <property type="molecule type" value="Genomic_DNA"/>
</dbReference>
<protein>
    <recommendedName>
        <fullName evidence="4">Tape measure protein</fullName>
    </recommendedName>
</protein>
<feature type="transmembrane region" description="Helical" evidence="1">
    <location>
        <begin position="163"/>
        <end position="184"/>
    </location>
</feature>
<keyword evidence="1" id="KW-1133">Transmembrane helix</keyword>
<keyword evidence="1" id="KW-0472">Membrane</keyword>
<feature type="transmembrane region" description="Helical" evidence="1">
    <location>
        <begin position="135"/>
        <end position="157"/>
    </location>
</feature>
<dbReference type="AlphaFoldDB" id="A0A919QF67"/>
<evidence type="ECO:0000313" key="2">
    <source>
        <dbReference type="EMBL" id="GIH25137.1"/>
    </source>
</evidence>
<dbReference type="Proteomes" id="UP000640052">
    <property type="component" value="Unassembled WGS sequence"/>
</dbReference>
<dbReference type="PANTHER" id="PTHR37813:SF1">
    <property type="entry name" value="FELS-2 PROPHAGE PROTEIN"/>
    <property type="match status" value="1"/>
</dbReference>
<dbReference type="PANTHER" id="PTHR37813">
    <property type="entry name" value="FELS-2 PROPHAGE PROTEIN"/>
    <property type="match status" value="1"/>
</dbReference>
<accession>A0A919QF67</accession>
<evidence type="ECO:0000313" key="3">
    <source>
        <dbReference type="Proteomes" id="UP000640052"/>
    </source>
</evidence>
<keyword evidence="3" id="KW-1185">Reference proteome</keyword>
<organism evidence="2 3">
    <name type="scientific">Acrocarpospora phusangensis</name>
    <dbReference type="NCBI Taxonomy" id="1070424"/>
    <lineage>
        <taxon>Bacteria</taxon>
        <taxon>Bacillati</taxon>
        <taxon>Actinomycetota</taxon>
        <taxon>Actinomycetes</taxon>
        <taxon>Streptosporangiales</taxon>
        <taxon>Streptosporangiaceae</taxon>
        <taxon>Acrocarpospora</taxon>
    </lineage>
</organism>
<proteinExistence type="predicted"/>
<evidence type="ECO:0000256" key="1">
    <source>
        <dbReference type="SAM" id="Phobius"/>
    </source>
</evidence>
<evidence type="ECO:0008006" key="4">
    <source>
        <dbReference type="Google" id="ProtNLM"/>
    </source>
</evidence>